<keyword evidence="3" id="KW-1185">Reference proteome</keyword>
<evidence type="ECO:0000313" key="2">
    <source>
        <dbReference type="EMBL" id="CAE1296196.1"/>
    </source>
</evidence>
<dbReference type="Proteomes" id="UP000597762">
    <property type="component" value="Unassembled WGS sequence"/>
</dbReference>
<evidence type="ECO:0000259" key="1">
    <source>
        <dbReference type="Pfam" id="PF03184"/>
    </source>
</evidence>
<dbReference type="EMBL" id="CAHIKZ030003103">
    <property type="protein sequence ID" value="CAE1296196.1"/>
    <property type="molecule type" value="Genomic_DNA"/>
</dbReference>
<dbReference type="PANTHER" id="PTHR19303">
    <property type="entry name" value="TRANSPOSON"/>
    <property type="match status" value="1"/>
</dbReference>
<comment type="caution">
    <text evidence="2">The sequence shown here is derived from an EMBL/GenBank/DDBJ whole genome shotgun (WGS) entry which is preliminary data.</text>
</comment>
<dbReference type="InterPro" id="IPR050863">
    <property type="entry name" value="CenT-Element_Derived"/>
</dbReference>
<accession>A0A812D9V3</accession>
<organism evidence="2 3">
    <name type="scientific">Acanthosepion pharaonis</name>
    <name type="common">Pharaoh cuttlefish</name>
    <name type="synonym">Sepia pharaonis</name>
    <dbReference type="NCBI Taxonomy" id="158019"/>
    <lineage>
        <taxon>Eukaryota</taxon>
        <taxon>Metazoa</taxon>
        <taxon>Spiralia</taxon>
        <taxon>Lophotrochozoa</taxon>
        <taxon>Mollusca</taxon>
        <taxon>Cephalopoda</taxon>
        <taxon>Coleoidea</taxon>
        <taxon>Decapodiformes</taxon>
        <taxon>Sepiida</taxon>
        <taxon>Sepiina</taxon>
        <taxon>Sepiidae</taxon>
        <taxon>Acanthosepion</taxon>
    </lineage>
</organism>
<dbReference type="AlphaFoldDB" id="A0A812D9V3"/>
<dbReference type="InterPro" id="IPR004875">
    <property type="entry name" value="DDE_SF_endonuclease_dom"/>
</dbReference>
<dbReference type="OrthoDB" id="6157693at2759"/>
<evidence type="ECO:0000313" key="3">
    <source>
        <dbReference type="Proteomes" id="UP000597762"/>
    </source>
</evidence>
<protein>
    <recommendedName>
        <fullName evidence="1">DDE-1 domain-containing protein</fullName>
    </recommendedName>
</protein>
<sequence length="209" mass="23427">MLPDRTLAIKDDIHKTEGFKQVKNYMTILFTCNAAGTHKLKPLAVGKFQSPRCLHHVNIATLLVLTHSAASTLRTPDGQIFVKYLAKNTTLKIQPCDASIIKSFKALYKKELVMEMLDLPDTTTDYLKELTLKDSFYLTAKAWEAVFEATMRNCWRKALGGAFDEEDAEEEVFPFDGLNATEIQIAQNQLEAHQDADLPSMTGLTCGPR</sequence>
<dbReference type="GO" id="GO:0005634">
    <property type="term" value="C:nucleus"/>
    <property type="evidence" value="ECO:0007669"/>
    <property type="project" value="TreeGrafter"/>
</dbReference>
<proteinExistence type="predicted"/>
<feature type="domain" description="DDE-1" evidence="1">
    <location>
        <begin position="25"/>
        <end position="54"/>
    </location>
</feature>
<gene>
    <name evidence="2" type="ORF">SPHA_51287</name>
</gene>
<dbReference type="GO" id="GO:0003677">
    <property type="term" value="F:DNA binding"/>
    <property type="evidence" value="ECO:0007669"/>
    <property type="project" value="TreeGrafter"/>
</dbReference>
<name>A0A812D9V3_ACAPH</name>
<dbReference type="Pfam" id="PF03184">
    <property type="entry name" value="DDE_1"/>
    <property type="match status" value="2"/>
</dbReference>
<feature type="domain" description="DDE-1" evidence="1">
    <location>
        <begin position="66"/>
        <end position="155"/>
    </location>
</feature>
<dbReference type="PANTHER" id="PTHR19303:SF56">
    <property type="entry name" value="TIGGER TRANSPOSABLE ELEMENT-DERIVED PROTEIN 5"/>
    <property type="match status" value="1"/>
</dbReference>
<reference evidence="2" key="1">
    <citation type="submission" date="2021-01" db="EMBL/GenBank/DDBJ databases">
        <authorList>
            <person name="Li R."/>
            <person name="Bekaert M."/>
        </authorList>
    </citation>
    <scope>NUCLEOTIDE SEQUENCE</scope>
    <source>
        <strain evidence="2">Farmed</strain>
    </source>
</reference>